<keyword evidence="2" id="KW-1185">Reference proteome</keyword>
<dbReference type="EMBL" id="LGTC01000001">
    <property type="protein sequence ID" value="KNY25490.1"/>
    <property type="molecule type" value="Genomic_DNA"/>
</dbReference>
<dbReference type="Proteomes" id="UP000036923">
    <property type="component" value="Unassembled WGS sequence"/>
</dbReference>
<dbReference type="RefSeq" id="WP_152965908.1">
    <property type="nucleotide sequence ID" value="NZ_JQKC01000020.1"/>
</dbReference>
<dbReference type="AlphaFoldDB" id="A0A0L6JID7"/>
<comment type="caution">
    <text evidence="1">The sequence shown here is derived from an EMBL/GenBank/DDBJ whole genome shotgun (WGS) entry which is preliminary data.</text>
</comment>
<evidence type="ECO:0000313" key="2">
    <source>
        <dbReference type="Proteomes" id="UP000036923"/>
    </source>
</evidence>
<evidence type="ECO:0000313" key="1">
    <source>
        <dbReference type="EMBL" id="KNY25490.1"/>
    </source>
</evidence>
<proteinExistence type="predicted"/>
<gene>
    <name evidence="1" type="ORF">Bccel_0750</name>
</gene>
<name>A0A0L6JID7_9FIRM</name>
<reference evidence="2" key="1">
    <citation type="submission" date="2015-07" db="EMBL/GenBank/DDBJ databases">
        <title>Near-Complete Genome Sequence of the Cellulolytic Bacterium Bacteroides (Pseudobacteroides) cellulosolvens ATCC 35603.</title>
        <authorList>
            <person name="Dassa B."/>
            <person name="Utturkar S.M."/>
            <person name="Klingeman D.M."/>
            <person name="Hurt R.A."/>
            <person name="Keller M."/>
            <person name="Xu J."/>
            <person name="Reddy Y.H.K."/>
            <person name="Borovok I."/>
            <person name="Grinberg I.R."/>
            <person name="Lamed R."/>
            <person name="Zhivin O."/>
            <person name="Bayer E.A."/>
            <person name="Brown S.D."/>
        </authorList>
    </citation>
    <scope>NUCLEOTIDE SEQUENCE [LARGE SCALE GENOMIC DNA]</scope>
    <source>
        <strain evidence="2">DSM 2933</strain>
    </source>
</reference>
<accession>A0A0L6JID7</accession>
<organism evidence="1 2">
    <name type="scientific">Pseudobacteroides cellulosolvens ATCC 35603 = DSM 2933</name>
    <dbReference type="NCBI Taxonomy" id="398512"/>
    <lineage>
        <taxon>Bacteria</taxon>
        <taxon>Bacillati</taxon>
        <taxon>Bacillota</taxon>
        <taxon>Clostridia</taxon>
        <taxon>Eubacteriales</taxon>
        <taxon>Oscillospiraceae</taxon>
        <taxon>Pseudobacteroides</taxon>
    </lineage>
</organism>
<protein>
    <submittedName>
        <fullName evidence="1">Uncharacterized protein</fullName>
    </submittedName>
</protein>
<dbReference type="STRING" id="398512.Bccel_0750"/>
<sequence length="216" mass="25975">MERNINDYRLTKGISMAADCPQLFYEYRELEQNAGMIILKGCREHLKYFNNRRRLIQIFKYNFTHLYIHWEIFDLGGTYYICRTKWYFETDSEKFRNPVERLKYPKVIFPTITCKSSVLREEFINKSIEQIMKSPINPISFEKKQDFCNVRYEIIINDNTENKKHIFPDDGYKHGWDYLYGFVSDIEEITDNKFCWSQGAIIMASTGDLYGFILLF</sequence>